<evidence type="ECO:0000256" key="2">
    <source>
        <dbReference type="ARBA" id="ARBA00022771"/>
    </source>
</evidence>
<dbReference type="EMBL" id="JBCNJP010000010">
    <property type="protein sequence ID" value="KAK9072029.1"/>
    <property type="molecule type" value="Genomic_DNA"/>
</dbReference>
<dbReference type="Proteomes" id="UP001408789">
    <property type="component" value="Unassembled WGS sequence"/>
</dbReference>
<protein>
    <recommendedName>
        <fullName evidence="8">GATA-type domain-containing protein</fullName>
    </recommendedName>
</protein>
<dbReference type="InterPro" id="IPR013088">
    <property type="entry name" value="Znf_NHR/GATA"/>
</dbReference>
<accession>A0AAP0H426</accession>
<evidence type="ECO:0000256" key="6">
    <source>
        <dbReference type="ARBA" id="ARBA00023163"/>
    </source>
</evidence>
<evidence type="ECO:0000259" key="8">
    <source>
        <dbReference type="PROSITE" id="PS50114"/>
    </source>
</evidence>
<organism evidence="9 10">
    <name type="scientific">Deinandra increscens subsp. villosa</name>
    <dbReference type="NCBI Taxonomy" id="3103831"/>
    <lineage>
        <taxon>Eukaryota</taxon>
        <taxon>Viridiplantae</taxon>
        <taxon>Streptophyta</taxon>
        <taxon>Embryophyta</taxon>
        <taxon>Tracheophyta</taxon>
        <taxon>Spermatophyta</taxon>
        <taxon>Magnoliopsida</taxon>
        <taxon>eudicotyledons</taxon>
        <taxon>Gunneridae</taxon>
        <taxon>Pentapetalae</taxon>
        <taxon>asterids</taxon>
        <taxon>campanulids</taxon>
        <taxon>Asterales</taxon>
        <taxon>Asteraceae</taxon>
        <taxon>Asteroideae</taxon>
        <taxon>Heliantheae alliance</taxon>
        <taxon>Madieae</taxon>
        <taxon>Madiinae</taxon>
        <taxon>Deinandra</taxon>
    </lineage>
</organism>
<dbReference type="SMART" id="SM00401">
    <property type="entry name" value="ZnF_GATA"/>
    <property type="match status" value="1"/>
</dbReference>
<keyword evidence="3" id="KW-0862">Zinc</keyword>
<evidence type="ECO:0000256" key="5">
    <source>
        <dbReference type="ARBA" id="ARBA00023125"/>
    </source>
</evidence>
<dbReference type="PROSITE" id="PS50114">
    <property type="entry name" value="GATA_ZN_FINGER_2"/>
    <property type="match status" value="1"/>
</dbReference>
<evidence type="ECO:0000256" key="3">
    <source>
        <dbReference type="ARBA" id="ARBA00022833"/>
    </source>
</evidence>
<name>A0AAP0H426_9ASTR</name>
<dbReference type="Gene3D" id="3.30.50.10">
    <property type="entry name" value="Erythroid Transcription Factor GATA-1, subunit A"/>
    <property type="match status" value="1"/>
</dbReference>
<evidence type="ECO:0000313" key="10">
    <source>
        <dbReference type="Proteomes" id="UP001408789"/>
    </source>
</evidence>
<keyword evidence="5" id="KW-0238">DNA-binding</keyword>
<dbReference type="PROSITE" id="PS00344">
    <property type="entry name" value="GATA_ZN_FINGER_1"/>
    <property type="match status" value="1"/>
</dbReference>
<evidence type="ECO:0000313" key="9">
    <source>
        <dbReference type="EMBL" id="KAK9072029.1"/>
    </source>
</evidence>
<feature type="domain" description="GATA-type" evidence="8">
    <location>
        <begin position="195"/>
        <end position="231"/>
    </location>
</feature>
<keyword evidence="6" id="KW-0804">Transcription</keyword>
<dbReference type="PANTHER" id="PTHR47255">
    <property type="entry name" value="GATA TRANSCRIPTION FACTOR 22-RELATED"/>
    <property type="match status" value="1"/>
</dbReference>
<dbReference type="Pfam" id="PF00320">
    <property type="entry name" value="GATA"/>
    <property type="match status" value="1"/>
</dbReference>
<evidence type="ECO:0000256" key="7">
    <source>
        <dbReference type="PROSITE-ProRule" id="PRU00094"/>
    </source>
</evidence>
<keyword evidence="2 7" id="KW-0863">Zinc-finger</keyword>
<keyword evidence="1" id="KW-0479">Metal-binding</keyword>
<dbReference type="PANTHER" id="PTHR47255:SF8">
    <property type="entry name" value="GATA-TYPE DOMAIN-CONTAINING PROTEIN"/>
    <property type="match status" value="1"/>
</dbReference>
<dbReference type="InterPro" id="IPR052138">
    <property type="entry name" value="GATA_ZnFinger_Domain"/>
</dbReference>
<comment type="caution">
    <text evidence="9">The sequence shown here is derived from an EMBL/GenBank/DDBJ whole genome shotgun (WGS) entry which is preliminary data.</text>
</comment>
<dbReference type="SUPFAM" id="SSF57716">
    <property type="entry name" value="Glucocorticoid receptor-like (DNA-binding domain)"/>
    <property type="match status" value="1"/>
</dbReference>
<proteinExistence type="predicted"/>
<dbReference type="InterPro" id="IPR000679">
    <property type="entry name" value="Znf_GATA"/>
</dbReference>
<dbReference type="GO" id="GO:0008270">
    <property type="term" value="F:zinc ion binding"/>
    <property type="evidence" value="ECO:0007669"/>
    <property type="project" value="UniProtKB-KW"/>
</dbReference>
<keyword evidence="4" id="KW-0805">Transcription regulation</keyword>
<sequence>MTTIYLDSSSNDQYNEHQFISSNDHHHEHQFFSPSDHQHEQQYVCPHSQASSSLNSLTCHLFFNPITTHDQDGVFSRESHPSENEDDCFRPRAYDDHRVENQDERDEGNGGLKFSLWKRETCDHMNDEKQLKWMSSKMRVMLKMKKTDPTKLNTLRSISNELKLEDQHDEKKPTSSPMEETVYSNSINSYGSNNNIPVRVCSDCNTTKTPLWRSGPQGPKSLCNACGIRQRKARKAMAAAAMAAAETGENVFNDKPTSLKATKILHKDYKKPNNGINVTKYKKRVLLKQRNTNNPSPSSSSSPARKNCVEELLVSLSKNLTFHRVFPQDEKEAAILLMALSCGYVHDH</sequence>
<dbReference type="GO" id="GO:0043565">
    <property type="term" value="F:sequence-specific DNA binding"/>
    <property type="evidence" value="ECO:0007669"/>
    <property type="project" value="InterPro"/>
</dbReference>
<dbReference type="AlphaFoldDB" id="A0AAP0H426"/>
<reference evidence="9 10" key="1">
    <citation type="submission" date="2024-04" db="EMBL/GenBank/DDBJ databases">
        <title>The reference genome of an endangered Asteraceae, Deinandra increscens subsp. villosa, native to the Central Coast of California.</title>
        <authorList>
            <person name="Guilliams M."/>
            <person name="Hasenstab-Lehman K."/>
            <person name="Meyer R."/>
            <person name="Mcevoy S."/>
        </authorList>
    </citation>
    <scope>NUCLEOTIDE SEQUENCE [LARGE SCALE GENOMIC DNA]</scope>
    <source>
        <tissue evidence="9">Leaf</tissue>
    </source>
</reference>
<evidence type="ECO:0000256" key="1">
    <source>
        <dbReference type="ARBA" id="ARBA00022723"/>
    </source>
</evidence>
<dbReference type="GO" id="GO:0006355">
    <property type="term" value="P:regulation of DNA-templated transcription"/>
    <property type="evidence" value="ECO:0007669"/>
    <property type="project" value="InterPro"/>
</dbReference>
<gene>
    <name evidence="9" type="ORF">SSX86_008461</name>
</gene>
<dbReference type="CDD" id="cd00202">
    <property type="entry name" value="ZnF_GATA"/>
    <property type="match status" value="1"/>
</dbReference>
<keyword evidence="10" id="KW-1185">Reference proteome</keyword>
<evidence type="ECO:0000256" key="4">
    <source>
        <dbReference type="ARBA" id="ARBA00023015"/>
    </source>
</evidence>